<name>A0ABD0JNV3_9CAEN</name>
<evidence type="ECO:0000256" key="2">
    <source>
        <dbReference type="PIRSR" id="PIRSR602401-1"/>
    </source>
</evidence>
<gene>
    <name evidence="4" type="ORF">BaRGS_00032304</name>
</gene>
<accession>A0ABD0JNV3</accession>
<dbReference type="PANTHER" id="PTHR24280">
    <property type="entry name" value="CYTOCHROME P450 20A1"/>
    <property type="match status" value="1"/>
</dbReference>
<dbReference type="Proteomes" id="UP001519460">
    <property type="component" value="Unassembled WGS sequence"/>
</dbReference>
<dbReference type="AlphaFoldDB" id="A0ABD0JNV3"/>
<dbReference type="EMBL" id="JACVVK020000375">
    <property type="protein sequence ID" value="KAK7476469.1"/>
    <property type="molecule type" value="Genomic_DNA"/>
</dbReference>
<dbReference type="InterPro" id="IPR002401">
    <property type="entry name" value="Cyt_P450_E_grp-I"/>
</dbReference>
<comment type="cofactor">
    <cofactor evidence="2">
        <name>heme</name>
        <dbReference type="ChEBI" id="CHEBI:30413"/>
    </cofactor>
</comment>
<dbReference type="PANTHER" id="PTHR24280:SF4">
    <property type="entry name" value="CYTOCHROME P450 20A1"/>
    <property type="match status" value="1"/>
</dbReference>
<organism evidence="4 5">
    <name type="scientific">Batillaria attramentaria</name>
    <dbReference type="NCBI Taxonomy" id="370345"/>
    <lineage>
        <taxon>Eukaryota</taxon>
        <taxon>Metazoa</taxon>
        <taxon>Spiralia</taxon>
        <taxon>Lophotrochozoa</taxon>
        <taxon>Mollusca</taxon>
        <taxon>Gastropoda</taxon>
        <taxon>Caenogastropoda</taxon>
        <taxon>Sorbeoconcha</taxon>
        <taxon>Cerithioidea</taxon>
        <taxon>Batillariidae</taxon>
        <taxon>Batillaria</taxon>
    </lineage>
</organism>
<evidence type="ECO:0000256" key="1">
    <source>
        <dbReference type="ARBA" id="ARBA00010617"/>
    </source>
</evidence>
<evidence type="ECO:0000256" key="3">
    <source>
        <dbReference type="SAM" id="MobiDB-lite"/>
    </source>
</evidence>
<dbReference type="SUPFAM" id="SSF48264">
    <property type="entry name" value="Cytochrome P450"/>
    <property type="match status" value="1"/>
</dbReference>
<comment type="similarity">
    <text evidence="1">Belongs to the cytochrome P450 family.</text>
</comment>
<keyword evidence="2" id="KW-0479">Metal-binding</keyword>
<reference evidence="4 5" key="1">
    <citation type="journal article" date="2023" name="Sci. Data">
        <title>Genome assembly of the Korean intertidal mud-creeper Batillaria attramentaria.</title>
        <authorList>
            <person name="Patra A.K."/>
            <person name="Ho P.T."/>
            <person name="Jun S."/>
            <person name="Lee S.J."/>
            <person name="Kim Y."/>
            <person name="Won Y.J."/>
        </authorList>
    </citation>
    <scope>NUCLEOTIDE SEQUENCE [LARGE SCALE GENOMIC DNA]</scope>
    <source>
        <strain evidence="4">Wonlab-2016</strain>
    </source>
</reference>
<sequence>MAHTTESGAGRPLTSKKITTIPGLDPSTKEDGNLSDIVRAGSLHEFLMDLHKEYGPIASFWMGEQLVVSISSPGLFKQHMSVFDRPGDLYQILAPLYGSSSIKFLNGAEGRGRRQLYDRSFHHENLHIYTDRLVKVSQEMATKWGSLVKEEHIPLHQYMMAFAAKVVLQNTLGSFFTEDKEVLSFKHHFDQAWSELEHRLTDPTIPPDDSSRGKAFSEAVKGMRGTLHRALQHREKHRIGDQELLALDHIIAAHKDEDARIADCITYVAEGIPTTGNLLSWCLYFLASHPAVQEKVFEEVHHELRSANDLTPHNISQLKYLKQVVEETFRCAVIMPWAARHQDFDTELGGHKIAKHTPVVHALGVALQDETLWPLPNKFDPDRFNVKNSKDRPTLGFSPFGFAGKRHCPAREFVYMEASILVATLISKFRLHLVEGQVVNPVYGLVTHPEDEIWITVEKRK</sequence>
<keyword evidence="2" id="KW-0349">Heme</keyword>
<evidence type="ECO:0000313" key="4">
    <source>
        <dbReference type="EMBL" id="KAK7476469.1"/>
    </source>
</evidence>
<protein>
    <submittedName>
        <fullName evidence="4">Uncharacterized protein</fullName>
    </submittedName>
</protein>
<dbReference type="PRINTS" id="PR00463">
    <property type="entry name" value="EP450I"/>
</dbReference>
<feature type="binding site" description="axial binding residue" evidence="2">
    <location>
        <position position="408"/>
    </location>
    <ligand>
        <name>heme</name>
        <dbReference type="ChEBI" id="CHEBI:30413"/>
    </ligand>
    <ligandPart>
        <name>Fe</name>
        <dbReference type="ChEBI" id="CHEBI:18248"/>
    </ligandPart>
</feature>
<comment type="caution">
    <text evidence="4">The sequence shown here is derived from an EMBL/GenBank/DDBJ whole genome shotgun (WGS) entry which is preliminary data.</text>
</comment>
<keyword evidence="2" id="KW-0408">Iron</keyword>
<dbReference type="InterPro" id="IPR052666">
    <property type="entry name" value="CYP450_20A1-like"/>
</dbReference>
<feature type="region of interest" description="Disordered" evidence="3">
    <location>
        <begin position="1"/>
        <end position="32"/>
    </location>
</feature>
<dbReference type="Gene3D" id="1.10.630.10">
    <property type="entry name" value="Cytochrome P450"/>
    <property type="match status" value="1"/>
</dbReference>
<dbReference type="InterPro" id="IPR036396">
    <property type="entry name" value="Cyt_P450_sf"/>
</dbReference>
<dbReference type="InterPro" id="IPR001128">
    <property type="entry name" value="Cyt_P450"/>
</dbReference>
<keyword evidence="5" id="KW-1185">Reference proteome</keyword>
<proteinExistence type="inferred from homology"/>
<dbReference type="Pfam" id="PF00067">
    <property type="entry name" value="p450"/>
    <property type="match status" value="1"/>
</dbReference>
<evidence type="ECO:0000313" key="5">
    <source>
        <dbReference type="Proteomes" id="UP001519460"/>
    </source>
</evidence>